<feature type="transmembrane region" description="Helical" evidence="1">
    <location>
        <begin position="83"/>
        <end position="102"/>
    </location>
</feature>
<keyword evidence="1" id="KW-1133">Transmembrane helix</keyword>
<protein>
    <submittedName>
        <fullName evidence="2">Uncharacterized protein</fullName>
    </submittedName>
</protein>
<keyword evidence="1" id="KW-0812">Transmembrane</keyword>
<feature type="transmembrane region" description="Helical" evidence="1">
    <location>
        <begin position="146"/>
        <end position="165"/>
    </location>
</feature>
<accession>A0A7W8E2P5</accession>
<keyword evidence="1" id="KW-0472">Membrane</keyword>
<reference evidence="2 3" key="1">
    <citation type="submission" date="2020-08" db="EMBL/GenBank/DDBJ databases">
        <title>Genomic Encyclopedia of Type Strains, Phase IV (KMG-V): Genome sequencing to study the core and pangenomes of soil and plant-associated prokaryotes.</title>
        <authorList>
            <person name="Whitman W."/>
        </authorList>
    </citation>
    <scope>NUCLEOTIDE SEQUENCE [LARGE SCALE GENOMIC DNA]</scope>
    <source>
        <strain evidence="2 3">M8UP14</strain>
    </source>
</reference>
<evidence type="ECO:0000256" key="1">
    <source>
        <dbReference type="SAM" id="Phobius"/>
    </source>
</evidence>
<dbReference type="EMBL" id="JACHIP010000002">
    <property type="protein sequence ID" value="MBB5057108.1"/>
    <property type="molecule type" value="Genomic_DNA"/>
</dbReference>
<feature type="transmembrane region" description="Helical" evidence="1">
    <location>
        <begin position="109"/>
        <end position="126"/>
    </location>
</feature>
<evidence type="ECO:0000313" key="3">
    <source>
        <dbReference type="Proteomes" id="UP000540989"/>
    </source>
</evidence>
<evidence type="ECO:0000313" key="2">
    <source>
        <dbReference type="EMBL" id="MBB5057108.1"/>
    </source>
</evidence>
<name>A0A7W8E2P5_9BACT</name>
<proteinExistence type="predicted"/>
<dbReference type="RefSeq" id="WP_184215608.1">
    <property type="nucleotide sequence ID" value="NZ_JACHIP010000002.1"/>
</dbReference>
<sequence length="173" mass="19612">MGTGKERYQYTGQLRYLSIHPGFDPEIERPFPVTVIAHFQFVKAAFLLGVAALLQFVPDAIHSMPLLPFLLYVAAHGRDTHGFLLPIAGLFVGFVGFGLWRLKPWARRSLIVSTGFMLVIWGHRFFADRMDGVVTLKTPHEQQTVAMVLFLDAVVFLYMVAYDDIPRAFGKRK</sequence>
<feature type="transmembrane region" description="Helical" evidence="1">
    <location>
        <begin position="46"/>
        <end position="71"/>
    </location>
</feature>
<organism evidence="2 3">
    <name type="scientific">Granulicella aggregans</name>
    <dbReference type="NCBI Taxonomy" id="474949"/>
    <lineage>
        <taxon>Bacteria</taxon>
        <taxon>Pseudomonadati</taxon>
        <taxon>Acidobacteriota</taxon>
        <taxon>Terriglobia</taxon>
        <taxon>Terriglobales</taxon>
        <taxon>Acidobacteriaceae</taxon>
        <taxon>Granulicella</taxon>
    </lineage>
</organism>
<dbReference type="Proteomes" id="UP000540989">
    <property type="component" value="Unassembled WGS sequence"/>
</dbReference>
<dbReference type="AlphaFoldDB" id="A0A7W8E2P5"/>
<comment type="caution">
    <text evidence="2">The sequence shown here is derived from an EMBL/GenBank/DDBJ whole genome shotgun (WGS) entry which is preliminary data.</text>
</comment>
<keyword evidence="3" id="KW-1185">Reference proteome</keyword>
<gene>
    <name evidence="2" type="ORF">HDF16_001793</name>
</gene>